<evidence type="ECO:0000256" key="1">
    <source>
        <dbReference type="ARBA" id="ARBA00001946"/>
    </source>
</evidence>
<evidence type="ECO:0000313" key="6">
    <source>
        <dbReference type="EMBL" id="QQN58115.1"/>
    </source>
</evidence>
<evidence type="ECO:0000256" key="4">
    <source>
        <dbReference type="ARBA" id="ARBA00022842"/>
    </source>
</evidence>
<name>A0A7T7UXN8_9FLAO</name>
<evidence type="ECO:0000256" key="2">
    <source>
        <dbReference type="ARBA" id="ARBA00006171"/>
    </source>
</evidence>
<keyword evidence="4" id="KW-0460">Magnesium</keyword>
<dbReference type="PANTHER" id="PTHR46193">
    <property type="entry name" value="6-PHOSPHOGLUCONATE PHOSPHATASE"/>
    <property type="match status" value="1"/>
</dbReference>
<evidence type="ECO:0000313" key="7">
    <source>
        <dbReference type="Proteomes" id="UP000595426"/>
    </source>
</evidence>
<dbReference type="Pfam" id="PF13419">
    <property type="entry name" value="HAD_2"/>
    <property type="match status" value="1"/>
</dbReference>
<dbReference type="SFLD" id="SFLDS00003">
    <property type="entry name" value="Haloacid_Dehalogenase"/>
    <property type="match status" value="1"/>
</dbReference>
<dbReference type="GO" id="GO:0003824">
    <property type="term" value="F:catalytic activity"/>
    <property type="evidence" value="ECO:0007669"/>
    <property type="project" value="UniProtKB-ARBA"/>
</dbReference>
<dbReference type="NCBIfam" id="NF008087">
    <property type="entry name" value="PRK10826.1"/>
    <property type="match status" value="1"/>
</dbReference>
<dbReference type="Proteomes" id="UP000595426">
    <property type="component" value="Chromosome"/>
</dbReference>
<accession>A0A7T7UXN8</accession>
<dbReference type="EMBL" id="CP067018">
    <property type="protein sequence ID" value="QQN58115.1"/>
    <property type="molecule type" value="Genomic_DNA"/>
</dbReference>
<dbReference type="PRINTS" id="PR00413">
    <property type="entry name" value="HADHALOGNASE"/>
</dbReference>
<dbReference type="SUPFAM" id="SSF56784">
    <property type="entry name" value="HAD-like"/>
    <property type="match status" value="1"/>
</dbReference>
<dbReference type="GO" id="GO:0046872">
    <property type="term" value="F:metal ion binding"/>
    <property type="evidence" value="ECO:0007669"/>
    <property type="project" value="UniProtKB-KW"/>
</dbReference>
<keyword evidence="7" id="KW-1185">Reference proteome</keyword>
<dbReference type="InterPro" id="IPR006439">
    <property type="entry name" value="HAD-SF_hydro_IA"/>
</dbReference>
<dbReference type="InterPro" id="IPR051600">
    <property type="entry name" value="Beta-PGM-like"/>
</dbReference>
<dbReference type="RefSeq" id="WP_034867804.1">
    <property type="nucleotide sequence ID" value="NZ_CP067018.1"/>
</dbReference>
<reference evidence="6 7" key="1">
    <citation type="submission" date="2020-12" db="EMBL/GenBank/DDBJ databases">
        <title>FDA dAtabase for Regulatory Grade micrObial Sequences (FDA-ARGOS): Supporting development and validation of Infectious Disease Dx tests.</title>
        <authorList>
            <person name="Kerrigan L."/>
            <person name="Long C."/>
            <person name="Tallon L."/>
            <person name="Sadzewicz L."/>
            <person name="Zhao X."/>
            <person name="Boylan J."/>
            <person name="Ott S."/>
            <person name="Bowen H."/>
            <person name="Vavikolanu K."/>
            <person name="Mehta A."/>
            <person name="Aluvathingal J."/>
            <person name="Nadendla S."/>
            <person name="Yan Y."/>
            <person name="Sichtig H."/>
        </authorList>
    </citation>
    <scope>NUCLEOTIDE SEQUENCE [LARGE SCALE GENOMIC DNA]</scope>
    <source>
        <strain evidence="6 7">FDAARGOS_1031</strain>
    </source>
</reference>
<dbReference type="InterPro" id="IPR023214">
    <property type="entry name" value="HAD_sf"/>
</dbReference>
<proteinExistence type="inferred from homology"/>
<dbReference type="AlphaFoldDB" id="A0A7T7UXN8"/>
<keyword evidence="5" id="KW-0119">Carbohydrate metabolism</keyword>
<gene>
    <name evidence="6" type="primary">hxpB</name>
    <name evidence="6" type="ORF">I6H88_17025</name>
</gene>
<keyword evidence="3" id="KW-0479">Metal-binding</keyword>
<dbReference type="InterPro" id="IPR023198">
    <property type="entry name" value="PGP-like_dom2"/>
</dbReference>
<dbReference type="InterPro" id="IPR036412">
    <property type="entry name" value="HAD-like_sf"/>
</dbReference>
<dbReference type="PANTHER" id="PTHR46193:SF18">
    <property type="entry name" value="HEXITOL PHOSPHATASE B"/>
    <property type="match status" value="1"/>
</dbReference>
<dbReference type="Gene3D" id="1.10.150.240">
    <property type="entry name" value="Putative phosphatase, domain 2"/>
    <property type="match status" value="1"/>
</dbReference>
<evidence type="ECO:0000256" key="3">
    <source>
        <dbReference type="ARBA" id="ARBA00022723"/>
    </source>
</evidence>
<protein>
    <submittedName>
        <fullName evidence="6">Hexitol phosphatase HxpB</fullName>
    </submittedName>
</protein>
<comment type="similarity">
    <text evidence="2">Belongs to the HAD-like hydrolase superfamily. CbbY/CbbZ/Gph/YieH family.</text>
</comment>
<dbReference type="SFLD" id="SFLDG01129">
    <property type="entry name" value="C1.5:_HAD__Beta-PGM__Phosphata"/>
    <property type="match status" value="1"/>
</dbReference>
<organism evidence="6 7">
    <name type="scientific">Elizabethkingia bruuniana</name>
    <dbReference type="NCBI Taxonomy" id="1756149"/>
    <lineage>
        <taxon>Bacteria</taxon>
        <taxon>Pseudomonadati</taxon>
        <taxon>Bacteroidota</taxon>
        <taxon>Flavobacteriia</taxon>
        <taxon>Flavobacteriales</taxon>
        <taxon>Weeksellaceae</taxon>
        <taxon>Elizabethkingia</taxon>
    </lineage>
</organism>
<comment type="cofactor">
    <cofactor evidence="1">
        <name>Mg(2+)</name>
        <dbReference type="ChEBI" id="CHEBI:18420"/>
    </cofactor>
</comment>
<sequence length="213" mass="23976">MEVILKNKKAVIFDMDGVLVDSEKFWKQAEYEVFTALGVNVTREGCLQTQSMTTKEVTRFWYEKFQWNNTPLNDVEQMVINRVIELIRKENCGTIGIKAFIESLNKQGYKIGLATNSPQNIIPVVLEKIGTTHLFDAVSSADSEVQGKPSPAIYLTTAKKLNVEPYECVAIEDSHSGMLAAIEAGMTVIAFTNENTEINFDIAHHKILSFMEY</sequence>
<dbReference type="SFLD" id="SFLDG01135">
    <property type="entry name" value="C1.5.6:_HAD__Beta-PGM__Phospha"/>
    <property type="match status" value="1"/>
</dbReference>
<dbReference type="InterPro" id="IPR041492">
    <property type="entry name" value="HAD_2"/>
</dbReference>
<evidence type="ECO:0000256" key="5">
    <source>
        <dbReference type="ARBA" id="ARBA00023277"/>
    </source>
</evidence>
<dbReference type="Gene3D" id="3.40.50.1000">
    <property type="entry name" value="HAD superfamily/HAD-like"/>
    <property type="match status" value="1"/>
</dbReference>
<dbReference type="NCBIfam" id="TIGR01509">
    <property type="entry name" value="HAD-SF-IA-v3"/>
    <property type="match status" value="1"/>
</dbReference>